<dbReference type="InterPro" id="IPR027396">
    <property type="entry name" value="DsrEFH-like"/>
</dbReference>
<evidence type="ECO:0000313" key="1">
    <source>
        <dbReference type="EMBL" id="KVX00820.1"/>
    </source>
</evidence>
<dbReference type="PANTHER" id="PTHR37526">
    <property type="entry name" value="PROTEIN TUSB"/>
    <property type="match status" value="1"/>
</dbReference>
<dbReference type="RefSeq" id="WP_059746698.1">
    <property type="nucleotide sequence ID" value="NZ_LRDC01000033.1"/>
</dbReference>
<dbReference type="GO" id="GO:1990228">
    <property type="term" value="C:sulfurtransferase complex"/>
    <property type="evidence" value="ECO:0007669"/>
    <property type="project" value="TreeGrafter"/>
</dbReference>
<accession>A0A119CZ44</accession>
<reference evidence="1 2" key="1">
    <citation type="submission" date="2016-01" db="EMBL/GenBank/DDBJ databases">
        <title>Draft genome of the antarctic isolate Shewanella frigidimarina Ag06-30.</title>
        <authorList>
            <person name="Parmeciano Di Noto G."/>
            <person name="Vazquez S."/>
            <person name="Mac Cormack W."/>
            <person name="Iriarte A."/>
            <person name="Quiroga C."/>
        </authorList>
    </citation>
    <scope>NUCLEOTIDE SEQUENCE [LARGE SCALE GENOMIC DNA]</scope>
    <source>
        <strain evidence="1 2">Ag06-30</strain>
    </source>
</reference>
<protein>
    <submittedName>
        <fullName evidence="1">Sulfur relay protein DsrH</fullName>
    </submittedName>
</protein>
<dbReference type="NCBIfam" id="TIGR03011">
    <property type="entry name" value="sulf_tusB_dsrH"/>
    <property type="match status" value="1"/>
</dbReference>
<proteinExistence type="predicted"/>
<dbReference type="PANTHER" id="PTHR37526:SF1">
    <property type="entry name" value="PROTEIN TUSB"/>
    <property type="match status" value="1"/>
</dbReference>
<name>A0A119CZ44_SHEFR</name>
<gene>
    <name evidence="1" type="ORF">AWJ07_19520</name>
</gene>
<dbReference type="Gene3D" id="3.40.1260.10">
    <property type="entry name" value="DsrEFH-like"/>
    <property type="match status" value="1"/>
</dbReference>
<dbReference type="GO" id="GO:0002143">
    <property type="term" value="P:tRNA wobble position uridine thiolation"/>
    <property type="evidence" value="ECO:0007669"/>
    <property type="project" value="InterPro"/>
</dbReference>
<evidence type="ECO:0000313" key="2">
    <source>
        <dbReference type="Proteomes" id="UP000055702"/>
    </source>
</evidence>
<dbReference type="Proteomes" id="UP000055702">
    <property type="component" value="Unassembled WGS sequence"/>
</dbReference>
<dbReference type="AlphaFoldDB" id="A0A119CZ44"/>
<dbReference type="SUPFAM" id="SSF75169">
    <property type="entry name" value="DsrEFH-like"/>
    <property type="match status" value="1"/>
</dbReference>
<comment type="caution">
    <text evidence="1">The sequence shown here is derived from an EMBL/GenBank/DDBJ whole genome shotgun (WGS) entry which is preliminary data.</text>
</comment>
<dbReference type="EMBL" id="LRDC01000033">
    <property type="protein sequence ID" value="KVX00820.1"/>
    <property type="molecule type" value="Genomic_DNA"/>
</dbReference>
<sequence>MILHHIQTSVMTDDALSTCLRYINPTDSILLSSDAVNCLLQTQWQQALANVKLFVLKDDVVARGLFDRLMIILANEAAGSFDIIDYSQFVEQSLLHDKVITW</sequence>
<dbReference type="InterPro" id="IPR007215">
    <property type="entry name" value="Sulphur_relay_TusB/DsrH"/>
</dbReference>
<organism evidence="1">
    <name type="scientific">Shewanella frigidimarina</name>
    <dbReference type="NCBI Taxonomy" id="56812"/>
    <lineage>
        <taxon>Bacteria</taxon>
        <taxon>Pseudomonadati</taxon>
        <taxon>Pseudomonadota</taxon>
        <taxon>Gammaproteobacteria</taxon>
        <taxon>Alteromonadales</taxon>
        <taxon>Shewanellaceae</taxon>
        <taxon>Shewanella</taxon>
    </lineage>
</organism>
<dbReference type="Pfam" id="PF04077">
    <property type="entry name" value="DsrH"/>
    <property type="match status" value="1"/>
</dbReference>